<protein>
    <submittedName>
        <fullName evidence="1">Uncharacterized protein</fullName>
    </submittedName>
</protein>
<dbReference type="Proteomes" id="UP000436522">
    <property type="component" value="Unassembled WGS sequence"/>
</dbReference>
<dbReference type="SUPFAM" id="SSF48452">
    <property type="entry name" value="TPR-like"/>
    <property type="match status" value="1"/>
</dbReference>
<accession>A0A640VNM6</accession>
<gene>
    <name evidence="1" type="ORF">So717_07830</name>
</gene>
<evidence type="ECO:0000313" key="2">
    <source>
        <dbReference type="Proteomes" id="UP000436522"/>
    </source>
</evidence>
<dbReference type="AlphaFoldDB" id="A0A640VNM6"/>
<evidence type="ECO:0000313" key="1">
    <source>
        <dbReference type="EMBL" id="GFE49030.1"/>
    </source>
</evidence>
<keyword evidence="2" id="KW-1185">Reference proteome</keyword>
<comment type="caution">
    <text evidence="1">The sequence shown here is derived from an EMBL/GenBank/DDBJ whole genome shotgun (WGS) entry which is preliminary data.</text>
</comment>
<reference evidence="1 2" key="1">
    <citation type="submission" date="2019-12" db="EMBL/GenBank/DDBJ databases">
        <title>Roseobacter cerasinus sp. nov., isolated from seawater around aquaculture.</title>
        <authorList>
            <person name="Muramatsu S."/>
            <person name="Takabe Y."/>
            <person name="Mori K."/>
            <person name="Takaichi S."/>
            <person name="Hanada S."/>
        </authorList>
    </citation>
    <scope>NUCLEOTIDE SEQUENCE [LARGE SCALE GENOMIC DNA]</scope>
    <source>
        <strain evidence="1 2">AI77</strain>
    </source>
</reference>
<dbReference type="Gene3D" id="1.25.40.10">
    <property type="entry name" value="Tetratricopeptide repeat domain"/>
    <property type="match status" value="1"/>
</dbReference>
<sequence>MPTAQPDAGVRANMHARICVAIYPPDISTDDAHANHLAGRIIGQMRQHLCLMDMTDVLDLSILDESGIAPTTLAQRLPDVALLVSLSKIGSFAEISIRAFDPATKHVLWSASISADQSTTFLFSTDQLDEFVNQAVDALNVACLRLVESGRIGRDAAPQSIFGAVHKVLGMSVRGQSAARQFFRSKAELENSAIAAAWYAFSLANTLGEGGDRQNILEEADAYCRRAVALDPSNALALALVAHVQGFVLRRLEIGAELAQTARQIAPTLAIAWDMSAMNSLYRGQVAEAAEFSEKAVRLGRFSPYKPLFESSQAITTSLAGKHAEAIMIAGRVLDRVPHFLAVERHLAGSLAAAGRLDDSRRLIRKVQTRDPGFVAAHLADPDYPLPSPQSVDLIQRGFSSVGALI</sequence>
<organism evidence="1 2">
    <name type="scientific">Roseobacter cerasinus</name>
    <dbReference type="NCBI Taxonomy" id="2602289"/>
    <lineage>
        <taxon>Bacteria</taxon>
        <taxon>Pseudomonadati</taxon>
        <taxon>Pseudomonadota</taxon>
        <taxon>Alphaproteobacteria</taxon>
        <taxon>Rhodobacterales</taxon>
        <taxon>Roseobacteraceae</taxon>
        <taxon>Roseobacter</taxon>
    </lineage>
</organism>
<dbReference type="EMBL" id="BLIV01000002">
    <property type="protein sequence ID" value="GFE49030.1"/>
    <property type="molecule type" value="Genomic_DNA"/>
</dbReference>
<proteinExistence type="predicted"/>
<dbReference type="InterPro" id="IPR011990">
    <property type="entry name" value="TPR-like_helical_dom_sf"/>
</dbReference>
<name>A0A640VNM6_9RHOB</name>